<evidence type="ECO:0000256" key="2">
    <source>
        <dbReference type="ARBA" id="ARBA00022448"/>
    </source>
</evidence>
<dbReference type="PROSITE" id="PS00217">
    <property type="entry name" value="SUGAR_TRANSPORT_2"/>
    <property type="match status" value="1"/>
</dbReference>
<dbReference type="SUPFAM" id="SSF103473">
    <property type="entry name" value="MFS general substrate transporter"/>
    <property type="match status" value="1"/>
</dbReference>
<dbReference type="PROSITE" id="PS00216">
    <property type="entry name" value="SUGAR_TRANSPORT_1"/>
    <property type="match status" value="1"/>
</dbReference>
<dbReference type="InterPro" id="IPR050549">
    <property type="entry name" value="MFS_Trehalose_Transporter"/>
</dbReference>
<feature type="transmembrane region" description="Helical" evidence="10">
    <location>
        <begin position="378"/>
        <end position="400"/>
    </location>
</feature>
<feature type="transmembrane region" description="Helical" evidence="10">
    <location>
        <begin position="244"/>
        <end position="267"/>
    </location>
</feature>
<dbReference type="EMBL" id="WNWW01001677">
    <property type="protein sequence ID" value="KAF3419793.1"/>
    <property type="molecule type" value="Genomic_DNA"/>
</dbReference>
<dbReference type="InterPro" id="IPR020846">
    <property type="entry name" value="MFS_dom"/>
</dbReference>
<dbReference type="PRINTS" id="PR00171">
    <property type="entry name" value="SUGRTRNSPORT"/>
</dbReference>
<dbReference type="InterPro" id="IPR036259">
    <property type="entry name" value="MFS_trans_sf"/>
</dbReference>
<dbReference type="AlphaFoldDB" id="A0A833S2Q0"/>
<evidence type="ECO:0000259" key="11">
    <source>
        <dbReference type="PROSITE" id="PS50850"/>
    </source>
</evidence>
<evidence type="ECO:0000256" key="4">
    <source>
        <dbReference type="ARBA" id="ARBA00022597"/>
    </source>
</evidence>
<dbReference type="Pfam" id="PF00083">
    <property type="entry name" value="Sugar_tr"/>
    <property type="match status" value="1"/>
</dbReference>
<evidence type="ECO:0000313" key="12">
    <source>
        <dbReference type="EMBL" id="KAF3419793.1"/>
    </source>
</evidence>
<evidence type="ECO:0000256" key="5">
    <source>
        <dbReference type="ARBA" id="ARBA00022692"/>
    </source>
</evidence>
<dbReference type="PANTHER" id="PTHR48021:SF46">
    <property type="entry name" value="MAJOR FACILITATOR SUPERFAMILY (MFS) PROFILE DOMAIN-CONTAINING PROTEIN"/>
    <property type="match status" value="1"/>
</dbReference>
<dbReference type="InterPro" id="IPR003663">
    <property type="entry name" value="Sugar/inositol_transpt"/>
</dbReference>
<feature type="compositionally biased region" description="Basic and acidic residues" evidence="9">
    <location>
        <begin position="524"/>
        <end position="541"/>
    </location>
</feature>
<feature type="region of interest" description="Disordered" evidence="9">
    <location>
        <begin position="512"/>
        <end position="595"/>
    </location>
</feature>
<keyword evidence="3" id="KW-1003">Cell membrane</keyword>
<proteinExistence type="predicted"/>
<dbReference type="PANTHER" id="PTHR48021">
    <property type="match status" value="1"/>
</dbReference>
<dbReference type="FunFam" id="1.20.1250.20:FF:000218">
    <property type="entry name" value="facilitated trehalose transporter Tret1"/>
    <property type="match status" value="1"/>
</dbReference>
<feature type="transmembrane region" description="Helical" evidence="10">
    <location>
        <begin position="279"/>
        <end position="297"/>
    </location>
</feature>
<evidence type="ECO:0000256" key="9">
    <source>
        <dbReference type="SAM" id="MobiDB-lite"/>
    </source>
</evidence>
<evidence type="ECO:0000256" key="8">
    <source>
        <dbReference type="ARBA" id="ARBA00023180"/>
    </source>
</evidence>
<feature type="transmembrane region" description="Helical" evidence="10">
    <location>
        <begin position="406"/>
        <end position="428"/>
    </location>
</feature>
<keyword evidence="4" id="KW-0762">Sugar transport</keyword>
<gene>
    <name evidence="12" type="ORF">E2986_08097</name>
</gene>
<evidence type="ECO:0000313" key="13">
    <source>
        <dbReference type="Proteomes" id="UP000655588"/>
    </source>
</evidence>
<accession>A0A833S2Q0</accession>
<name>A0A833S2Q0_9HYME</name>
<feature type="transmembrane region" description="Helical" evidence="10">
    <location>
        <begin position="151"/>
        <end position="174"/>
    </location>
</feature>
<keyword evidence="6 10" id="KW-1133">Transmembrane helix</keyword>
<feature type="transmembrane region" description="Helical" evidence="10">
    <location>
        <begin position="62"/>
        <end position="82"/>
    </location>
</feature>
<comment type="subcellular location">
    <subcellularLocation>
        <location evidence="1">Cell membrane</location>
        <topology evidence="1">Multi-pass membrane protein</topology>
    </subcellularLocation>
</comment>
<dbReference type="InterPro" id="IPR005828">
    <property type="entry name" value="MFS_sugar_transport-like"/>
</dbReference>
<feature type="compositionally biased region" description="Basic and acidic residues" evidence="9">
    <location>
        <begin position="574"/>
        <end position="588"/>
    </location>
</feature>
<evidence type="ECO:0000256" key="10">
    <source>
        <dbReference type="SAM" id="Phobius"/>
    </source>
</evidence>
<dbReference type="PROSITE" id="PS50850">
    <property type="entry name" value="MFS"/>
    <property type="match status" value="1"/>
</dbReference>
<comment type="caution">
    <text evidence="12">The sequence shown here is derived from an EMBL/GenBank/DDBJ whole genome shotgun (WGS) entry which is preliminary data.</text>
</comment>
<organism evidence="12 13">
    <name type="scientific">Frieseomelitta varia</name>
    <dbReference type="NCBI Taxonomy" id="561572"/>
    <lineage>
        <taxon>Eukaryota</taxon>
        <taxon>Metazoa</taxon>
        <taxon>Ecdysozoa</taxon>
        <taxon>Arthropoda</taxon>
        <taxon>Hexapoda</taxon>
        <taxon>Insecta</taxon>
        <taxon>Pterygota</taxon>
        <taxon>Neoptera</taxon>
        <taxon>Endopterygota</taxon>
        <taxon>Hymenoptera</taxon>
        <taxon>Apocrita</taxon>
        <taxon>Aculeata</taxon>
        <taxon>Apoidea</taxon>
        <taxon>Anthophila</taxon>
        <taxon>Apidae</taxon>
        <taxon>Frieseomelitta</taxon>
    </lineage>
</organism>
<keyword evidence="2" id="KW-0813">Transport</keyword>
<keyword evidence="8" id="KW-0325">Glycoprotein</keyword>
<feature type="transmembrane region" description="Helical" evidence="10">
    <location>
        <begin position="309"/>
        <end position="330"/>
    </location>
</feature>
<dbReference type="Proteomes" id="UP000655588">
    <property type="component" value="Unassembled WGS sequence"/>
</dbReference>
<evidence type="ECO:0000256" key="6">
    <source>
        <dbReference type="ARBA" id="ARBA00022989"/>
    </source>
</evidence>
<keyword evidence="13" id="KW-1185">Reference proteome</keyword>
<keyword evidence="5 10" id="KW-0812">Transmembrane</keyword>
<feature type="transmembrane region" description="Helical" evidence="10">
    <location>
        <begin position="35"/>
        <end position="55"/>
    </location>
</feature>
<feature type="domain" description="Major facilitator superfamily (MFS) profile" evidence="11">
    <location>
        <begin position="1"/>
        <end position="432"/>
    </location>
</feature>
<sequence length="595" mass="66407">MILVGTVYGWITISLPGLTSGDNMPLKLTDDEGSWLVSLTLIGSTIGAFMGAIIADRYGRRFCLLGCSGFFILGWSFVLLATNVEILYVSRVILGIGVGIAYTASPMYVSEVADTKIRGTLGCLTAVNVLTGWVFTCLIGFFVSYATLACVFLILPMIFVAIFVWFPESPYYLVAVGRRKEAYRSISYFKGTTKRNQLRMEMKHICKILGRDDSFKPNNRSADMNRQSWLDKIRLMKQPSNRRALCIVIGLITAQQLSGNFCTMQYVESLLTKILFPGPYATSTSVLMLRLSFSILTTVSVETVGRRKFLITSTFGLWLTLSVLSCYLGFFRKLNDMGIDNLAFIDVICYQLLYQFGLGTLTNALLGELFPMEAKSVAGAIVMMFDGILGFTVLKLYQVINDNAGLWVTYTIFMFCSLISFVMVYSFVPETEGKNYQEIRALLTEGKVVSTPTKERQCIEVEHGLPRDEENGRRDEVHGDGIADAEIVVNDGNGKERNIEIVSVEHEEKRNVSAVNAELEEERTEERGTKIESSKAERIELENDGAQTTEKQKTELGTTKEERTEIRGAGSETTKGESEEPTDKESRNKLMTVTD</sequence>
<feature type="compositionally biased region" description="Basic and acidic residues" evidence="9">
    <location>
        <begin position="550"/>
        <end position="566"/>
    </location>
</feature>
<evidence type="ECO:0000256" key="3">
    <source>
        <dbReference type="ARBA" id="ARBA00022475"/>
    </source>
</evidence>
<dbReference type="Gene3D" id="1.20.1250.20">
    <property type="entry name" value="MFS general substrate transporter like domains"/>
    <property type="match status" value="1"/>
</dbReference>
<dbReference type="InterPro" id="IPR005829">
    <property type="entry name" value="Sugar_transporter_CS"/>
</dbReference>
<dbReference type="GO" id="GO:0022857">
    <property type="term" value="F:transmembrane transporter activity"/>
    <property type="evidence" value="ECO:0007669"/>
    <property type="project" value="InterPro"/>
</dbReference>
<reference evidence="12" key="1">
    <citation type="submission" date="2019-11" db="EMBL/GenBank/DDBJ databases">
        <title>The nuclear and mitochondrial genomes of Frieseomelitta varia - a highly eusocial stingless bee (Meliponini) with a permanently sterile worker caste.</title>
        <authorList>
            <person name="Freitas F.C.P."/>
            <person name="Lourenco A.P."/>
            <person name="Nunes F.M.F."/>
            <person name="Paschoal A.R."/>
            <person name="Abreu F.C.P."/>
            <person name="Barbin F.O."/>
            <person name="Bataglia L."/>
            <person name="Cardoso-Junior C.A.M."/>
            <person name="Cervoni M.S."/>
            <person name="Silva S.R."/>
            <person name="Dalarmi F."/>
            <person name="Del Lama M.A."/>
            <person name="Depintor T.S."/>
            <person name="Ferreira K.M."/>
            <person name="Goria P.S."/>
            <person name="Jaskot M.C."/>
            <person name="Lago D.C."/>
            <person name="Luna-Lucena D."/>
            <person name="Moda L.M."/>
            <person name="Nascimento L."/>
            <person name="Pedrino M."/>
            <person name="Rabico F.O."/>
            <person name="Sanches F.C."/>
            <person name="Santos D.E."/>
            <person name="Santos C.G."/>
            <person name="Vieira J."/>
            <person name="Lopes T.F."/>
            <person name="Barchuk A.R."/>
            <person name="Hartfelder K."/>
            <person name="Simoes Z.L.P."/>
            <person name="Bitondi M.M.G."/>
            <person name="Pinheiro D.G."/>
        </authorList>
    </citation>
    <scope>NUCLEOTIDE SEQUENCE</scope>
    <source>
        <strain evidence="12">USP_RPSP 00005682</strain>
        <tissue evidence="12">Whole individual</tissue>
    </source>
</reference>
<protein>
    <recommendedName>
        <fullName evidence="11">Major facilitator superfamily (MFS) profile domain-containing protein</fullName>
    </recommendedName>
</protein>
<evidence type="ECO:0000256" key="1">
    <source>
        <dbReference type="ARBA" id="ARBA00004651"/>
    </source>
</evidence>
<feature type="transmembrane region" description="Helical" evidence="10">
    <location>
        <begin position="121"/>
        <end position="145"/>
    </location>
</feature>
<dbReference type="GO" id="GO:0005886">
    <property type="term" value="C:plasma membrane"/>
    <property type="evidence" value="ECO:0007669"/>
    <property type="project" value="UniProtKB-SubCell"/>
</dbReference>
<evidence type="ECO:0000256" key="7">
    <source>
        <dbReference type="ARBA" id="ARBA00023136"/>
    </source>
</evidence>
<keyword evidence="7 10" id="KW-0472">Membrane</keyword>
<feature type="transmembrane region" description="Helical" evidence="10">
    <location>
        <begin position="88"/>
        <end position="109"/>
    </location>
</feature>